<protein>
    <submittedName>
        <fullName evidence="1">L-2-amino-thiazoline-4-carboxylic acid hydrolase</fullName>
    </submittedName>
</protein>
<proteinExistence type="predicted"/>
<dbReference type="OrthoDB" id="5454254at2"/>
<keyword evidence="2" id="KW-1185">Reference proteome</keyword>
<gene>
    <name evidence="1" type="ORF">F9B85_00535</name>
</gene>
<dbReference type="RefSeq" id="WP_151617665.1">
    <property type="nucleotide sequence ID" value="NZ_WBXO01000001.1"/>
</dbReference>
<dbReference type="InterPro" id="IPR026002">
    <property type="entry name" value="ATC_hydrolase-like"/>
</dbReference>
<dbReference type="Pfam" id="PF14196">
    <property type="entry name" value="ATC_hydrolase"/>
    <property type="match status" value="1"/>
</dbReference>
<keyword evidence="1" id="KW-0378">Hydrolase</keyword>
<dbReference type="AlphaFoldDB" id="A0A6I0EWP9"/>
<evidence type="ECO:0000313" key="2">
    <source>
        <dbReference type="Proteomes" id="UP000468766"/>
    </source>
</evidence>
<evidence type="ECO:0000313" key="1">
    <source>
        <dbReference type="EMBL" id="KAB2954219.1"/>
    </source>
</evidence>
<dbReference type="Proteomes" id="UP000468766">
    <property type="component" value="Unassembled WGS sequence"/>
</dbReference>
<organism evidence="1 2">
    <name type="scientific">Heliorestis acidaminivorans</name>
    <dbReference type="NCBI Taxonomy" id="553427"/>
    <lineage>
        <taxon>Bacteria</taxon>
        <taxon>Bacillati</taxon>
        <taxon>Bacillota</taxon>
        <taxon>Clostridia</taxon>
        <taxon>Eubacteriales</taxon>
        <taxon>Heliobacteriaceae</taxon>
        <taxon>Heliorestis</taxon>
    </lineage>
</organism>
<comment type="caution">
    <text evidence="1">The sequence shown here is derived from an EMBL/GenBank/DDBJ whole genome shotgun (WGS) entry which is preliminary data.</text>
</comment>
<name>A0A6I0EWP9_9FIRM</name>
<reference evidence="1 2" key="1">
    <citation type="submission" date="2019-10" db="EMBL/GenBank/DDBJ databases">
        <title>Whole-genome sequence of the extremophile Heliorestis acidaminivorans DSM 24790.</title>
        <authorList>
            <person name="Kyndt J.A."/>
            <person name="Meyer T.E."/>
        </authorList>
    </citation>
    <scope>NUCLEOTIDE SEQUENCE [LARGE SCALE GENOMIC DNA]</scope>
    <source>
        <strain evidence="1 2">DSM 24790</strain>
    </source>
</reference>
<accession>A0A6I0EWP9</accession>
<sequence>MTEQKSKQEEATSFSLETLRQAFEDRATWFYLLLKEAEGRGYDAEAIAQSAIYKYGVDKGKKMTSTDDLNEFLVQFANPVTREVFAMSVAEMSDDHLVIEFHHCPLVKAWQDRHGATTEETDKFCLWAVQGDYGLMSAFPNIEFTPEKRIGAGDSYCKMVFRKKDK</sequence>
<dbReference type="EMBL" id="WBXO01000001">
    <property type="protein sequence ID" value="KAB2954219.1"/>
    <property type="molecule type" value="Genomic_DNA"/>
</dbReference>
<dbReference type="GO" id="GO:0016787">
    <property type="term" value="F:hydrolase activity"/>
    <property type="evidence" value="ECO:0007669"/>
    <property type="project" value="UniProtKB-KW"/>
</dbReference>